<keyword evidence="8" id="KW-0325">Glycoprotein</keyword>
<evidence type="ECO:0000256" key="6">
    <source>
        <dbReference type="ARBA" id="ARBA00023157"/>
    </source>
</evidence>
<organism evidence="11 12">
    <name type="scientific">Aplysia californica</name>
    <name type="common">California sea hare</name>
    <dbReference type="NCBI Taxonomy" id="6500"/>
    <lineage>
        <taxon>Eukaryota</taxon>
        <taxon>Metazoa</taxon>
        <taxon>Spiralia</taxon>
        <taxon>Lophotrochozoa</taxon>
        <taxon>Mollusca</taxon>
        <taxon>Gastropoda</taxon>
        <taxon>Heterobranchia</taxon>
        <taxon>Euthyneura</taxon>
        <taxon>Tectipleura</taxon>
        <taxon>Aplysiida</taxon>
        <taxon>Aplysioidea</taxon>
        <taxon>Aplysiidae</taxon>
        <taxon>Aplysia</taxon>
    </lineage>
</organism>
<evidence type="ECO:0000256" key="10">
    <source>
        <dbReference type="SAM" id="SignalP"/>
    </source>
</evidence>
<dbReference type="Gene3D" id="4.10.400.10">
    <property type="entry name" value="Low-density Lipoprotein Receptor"/>
    <property type="match status" value="3"/>
</dbReference>
<feature type="disulfide bond" evidence="9">
    <location>
        <begin position="29"/>
        <end position="41"/>
    </location>
</feature>
<evidence type="ECO:0000256" key="2">
    <source>
        <dbReference type="ARBA" id="ARBA00022692"/>
    </source>
</evidence>
<dbReference type="PROSITE" id="PS01209">
    <property type="entry name" value="LDLRA_1"/>
    <property type="match status" value="1"/>
</dbReference>
<evidence type="ECO:0000256" key="3">
    <source>
        <dbReference type="ARBA" id="ARBA00022737"/>
    </source>
</evidence>
<dbReference type="PROSITE" id="PS50068">
    <property type="entry name" value="LDLRA_2"/>
    <property type="match status" value="3"/>
</dbReference>
<sequence>MAGQYSTYWLLVVLTFAIVYARAQTCLPCLEGQFQCQNCRCILQAAKCDYNNDCGDGSDETEDCSYPSCSGSQFTCDNHVCINQAWVCDGSDDCADGSDEQNCKNYVCRPGEWACPHSGQCIPLSHVCDGTDHCPASGDEGDACETSCTSSSCEFKCDPTPNGGQCTCREGYTLNTADNRTCVVPVFTL</sequence>
<evidence type="ECO:0000256" key="7">
    <source>
        <dbReference type="ARBA" id="ARBA00023170"/>
    </source>
</evidence>
<keyword evidence="5" id="KW-0472">Membrane</keyword>
<dbReference type="SUPFAM" id="SSF57424">
    <property type="entry name" value="LDL receptor-like module"/>
    <property type="match status" value="3"/>
</dbReference>
<comment type="subcellular location">
    <subcellularLocation>
        <location evidence="1">Membrane</location>
        <topology evidence="1">Single-pass membrane protein</topology>
    </subcellularLocation>
</comment>
<dbReference type="InterPro" id="IPR023415">
    <property type="entry name" value="LDLR_class-A_CS"/>
</dbReference>
<dbReference type="RefSeq" id="XP_035827355.1">
    <property type="nucleotide sequence ID" value="XM_035971462.1"/>
</dbReference>
<feature type="chain" id="PRO_5045667058" evidence="10">
    <location>
        <begin position="24"/>
        <end position="189"/>
    </location>
</feature>
<comment type="caution">
    <text evidence="9">Lacks conserved residue(s) required for the propagation of feature annotation.</text>
</comment>
<accession>A0ABM1VY62</accession>
<dbReference type="InterPro" id="IPR051221">
    <property type="entry name" value="LDLR-related"/>
</dbReference>
<dbReference type="SMART" id="SM00192">
    <property type="entry name" value="LDLa"/>
    <property type="match status" value="3"/>
</dbReference>
<feature type="signal peptide" evidence="10">
    <location>
        <begin position="1"/>
        <end position="23"/>
    </location>
</feature>
<gene>
    <name evidence="12" type="primary">LOC118478247</name>
</gene>
<dbReference type="Pfam" id="PF00057">
    <property type="entry name" value="Ldl_recept_a"/>
    <property type="match status" value="3"/>
</dbReference>
<keyword evidence="6 9" id="KW-1015">Disulfide bond</keyword>
<evidence type="ECO:0000313" key="11">
    <source>
        <dbReference type="Proteomes" id="UP000694888"/>
    </source>
</evidence>
<evidence type="ECO:0000256" key="4">
    <source>
        <dbReference type="ARBA" id="ARBA00022989"/>
    </source>
</evidence>
<dbReference type="PRINTS" id="PR00261">
    <property type="entry name" value="LDLRECEPTOR"/>
</dbReference>
<feature type="disulfide bond" evidence="9">
    <location>
        <begin position="88"/>
        <end position="103"/>
    </location>
</feature>
<evidence type="ECO:0000313" key="12">
    <source>
        <dbReference type="RefSeq" id="XP_035827355.1"/>
    </source>
</evidence>
<evidence type="ECO:0000256" key="5">
    <source>
        <dbReference type="ARBA" id="ARBA00023136"/>
    </source>
</evidence>
<protein>
    <submittedName>
        <fullName evidence="12">Very low-density lipoprotein receptor-like</fullName>
    </submittedName>
</protein>
<dbReference type="PANTHER" id="PTHR22722:SF14">
    <property type="entry name" value="MEGALIN, ISOFORM A"/>
    <property type="match status" value="1"/>
</dbReference>
<dbReference type="InterPro" id="IPR002172">
    <property type="entry name" value="LDrepeatLR_classA_rpt"/>
</dbReference>
<proteinExistence type="predicted"/>
<feature type="disulfide bond" evidence="9">
    <location>
        <begin position="36"/>
        <end position="54"/>
    </location>
</feature>
<keyword evidence="4" id="KW-1133">Transmembrane helix</keyword>
<feature type="disulfide bond" evidence="9">
    <location>
        <begin position="69"/>
        <end position="81"/>
    </location>
</feature>
<dbReference type="CDD" id="cd00112">
    <property type="entry name" value="LDLa"/>
    <property type="match status" value="3"/>
</dbReference>
<name>A0ABM1VY62_APLCA</name>
<reference evidence="12" key="1">
    <citation type="submission" date="2025-08" db="UniProtKB">
        <authorList>
            <consortium name="RefSeq"/>
        </authorList>
    </citation>
    <scope>IDENTIFICATION</scope>
</reference>
<keyword evidence="11" id="KW-1185">Reference proteome</keyword>
<feature type="disulfide bond" evidence="9">
    <location>
        <begin position="76"/>
        <end position="94"/>
    </location>
</feature>
<keyword evidence="10" id="KW-0732">Signal</keyword>
<evidence type="ECO:0000256" key="1">
    <source>
        <dbReference type="ARBA" id="ARBA00004167"/>
    </source>
</evidence>
<keyword evidence="2" id="KW-0812">Transmembrane</keyword>
<dbReference type="GeneID" id="118478247"/>
<evidence type="ECO:0000256" key="8">
    <source>
        <dbReference type="ARBA" id="ARBA00023180"/>
    </source>
</evidence>
<dbReference type="InterPro" id="IPR036055">
    <property type="entry name" value="LDL_receptor-like_sf"/>
</dbReference>
<dbReference type="Gene3D" id="2.10.25.10">
    <property type="entry name" value="Laminin"/>
    <property type="match status" value="1"/>
</dbReference>
<keyword evidence="3" id="KW-0677">Repeat</keyword>
<dbReference type="PANTHER" id="PTHR22722">
    <property type="entry name" value="LOW-DENSITY LIPOPROTEIN RECEPTOR-RELATED PROTEIN 2-RELATED"/>
    <property type="match status" value="1"/>
</dbReference>
<evidence type="ECO:0000256" key="9">
    <source>
        <dbReference type="PROSITE-ProRule" id="PRU00124"/>
    </source>
</evidence>
<dbReference type="Proteomes" id="UP000694888">
    <property type="component" value="Unplaced"/>
</dbReference>
<keyword evidence="7" id="KW-0675">Receptor</keyword>